<feature type="domain" description="Enoyl reductase (ER)" evidence="6">
    <location>
        <begin position="10"/>
        <end position="261"/>
    </location>
</feature>
<dbReference type="PANTHER" id="PTHR44154">
    <property type="entry name" value="QUINONE OXIDOREDUCTASE"/>
    <property type="match status" value="1"/>
</dbReference>
<dbReference type="EMBL" id="CP034550">
    <property type="protein sequence ID" value="QFZ16450.1"/>
    <property type="molecule type" value="Genomic_DNA"/>
</dbReference>
<dbReference type="GO" id="GO:0008270">
    <property type="term" value="F:zinc ion binding"/>
    <property type="evidence" value="ECO:0007669"/>
    <property type="project" value="InterPro"/>
</dbReference>
<dbReference type="InterPro" id="IPR020843">
    <property type="entry name" value="ER"/>
</dbReference>
<dbReference type="CDD" id="cd05289">
    <property type="entry name" value="MDR_like_2"/>
    <property type="match status" value="1"/>
</dbReference>
<dbReference type="Gene3D" id="3.40.50.720">
    <property type="entry name" value="NAD(P)-binding Rossmann-like Domain"/>
    <property type="match status" value="1"/>
</dbReference>
<dbReference type="GO" id="GO:0003723">
    <property type="term" value="F:RNA binding"/>
    <property type="evidence" value="ECO:0007669"/>
    <property type="project" value="UniProtKB-KW"/>
</dbReference>
<proteinExistence type="predicted"/>
<keyword evidence="4" id="KW-0521">NADP</keyword>
<evidence type="ECO:0000256" key="5">
    <source>
        <dbReference type="ARBA" id="ARBA00022884"/>
    </source>
</evidence>
<gene>
    <name evidence="7" type="ORF">EKG83_02315</name>
</gene>
<protein>
    <submittedName>
        <fullName evidence="7">NADP-dependent oxidoreductase</fullName>
    </submittedName>
</protein>
<dbReference type="SUPFAM" id="SSF51735">
    <property type="entry name" value="NAD(P)-binding Rossmann-fold domains"/>
    <property type="match status" value="1"/>
</dbReference>
<keyword evidence="5" id="KW-0694">RNA-binding</keyword>
<dbReference type="GO" id="GO:0005737">
    <property type="term" value="C:cytoplasm"/>
    <property type="evidence" value="ECO:0007669"/>
    <property type="project" value="UniProtKB-SubCell"/>
</dbReference>
<comment type="subcellular location">
    <subcellularLocation>
        <location evidence="1">Cytoplasm</location>
    </subcellularLocation>
</comment>
<dbReference type="Pfam" id="PF08240">
    <property type="entry name" value="ADH_N"/>
    <property type="match status" value="1"/>
</dbReference>
<dbReference type="SUPFAM" id="SSF50129">
    <property type="entry name" value="GroES-like"/>
    <property type="match status" value="1"/>
</dbReference>
<evidence type="ECO:0000313" key="8">
    <source>
        <dbReference type="Proteomes" id="UP000325787"/>
    </source>
</evidence>
<evidence type="ECO:0000256" key="3">
    <source>
        <dbReference type="ARBA" id="ARBA00022490"/>
    </source>
</evidence>
<dbReference type="InterPro" id="IPR051603">
    <property type="entry name" value="Zinc-ADH_QOR/CCCR"/>
</dbReference>
<accession>A0A5Q0GSG4</accession>
<dbReference type="Gene3D" id="3.90.180.10">
    <property type="entry name" value="Medium-chain alcohol dehydrogenases, catalytic domain"/>
    <property type="match status" value="1"/>
</dbReference>
<dbReference type="InterPro" id="IPR013154">
    <property type="entry name" value="ADH-like_N"/>
</dbReference>
<reference evidence="8" key="1">
    <citation type="journal article" date="2021" name="Curr. Microbiol.">
        <title>Complete genome of nocamycin-producing strain Saccharothrix syringae NRRL B-16468 reveals the biosynthetic potential for secondary metabolites.</title>
        <authorList>
            <person name="Mo X."/>
            <person name="Yang S."/>
        </authorList>
    </citation>
    <scope>NUCLEOTIDE SEQUENCE [LARGE SCALE GENOMIC DNA]</scope>
    <source>
        <strain evidence="8">ATCC 51364 / DSM 43886 / JCM 6844 / KCTC 9398 / NBRC 14523 / NRRL B-16468 / INA 2240</strain>
    </source>
</reference>
<keyword evidence="3" id="KW-0963">Cytoplasm</keyword>
<organism evidence="7 8">
    <name type="scientific">Saccharothrix syringae</name>
    <name type="common">Nocardiopsis syringae</name>
    <dbReference type="NCBI Taxonomy" id="103733"/>
    <lineage>
        <taxon>Bacteria</taxon>
        <taxon>Bacillati</taxon>
        <taxon>Actinomycetota</taxon>
        <taxon>Actinomycetes</taxon>
        <taxon>Pseudonocardiales</taxon>
        <taxon>Pseudonocardiaceae</taxon>
        <taxon>Saccharothrix</taxon>
    </lineage>
</organism>
<dbReference type="PANTHER" id="PTHR44154:SF1">
    <property type="entry name" value="QUINONE OXIDOREDUCTASE"/>
    <property type="match status" value="1"/>
</dbReference>
<dbReference type="Proteomes" id="UP000325787">
    <property type="component" value="Chromosome"/>
</dbReference>
<dbReference type="SMART" id="SM00829">
    <property type="entry name" value="PKS_ER"/>
    <property type="match status" value="1"/>
</dbReference>
<evidence type="ECO:0000256" key="4">
    <source>
        <dbReference type="ARBA" id="ARBA00022857"/>
    </source>
</evidence>
<evidence type="ECO:0000256" key="2">
    <source>
        <dbReference type="ARBA" id="ARBA00011881"/>
    </source>
</evidence>
<dbReference type="InterPro" id="IPR002364">
    <property type="entry name" value="Quin_OxRdtase/zeta-crystal_CS"/>
</dbReference>
<evidence type="ECO:0000256" key="1">
    <source>
        <dbReference type="ARBA" id="ARBA00004496"/>
    </source>
</evidence>
<evidence type="ECO:0000259" key="6">
    <source>
        <dbReference type="SMART" id="SM00829"/>
    </source>
</evidence>
<dbReference type="InterPro" id="IPR011032">
    <property type="entry name" value="GroES-like_sf"/>
</dbReference>
<dbReference type="GO" id="GO:0016491">
    <property type="term" value="F:oxidoreductase activity"/>
    <property type="evidence" value="ECO:0007669"/>
    <property type="project" value="InterPro"/>
</dbReference>
<keyword evidence="8" id="KW-1185">Reference proteome</keyword>
<dbReference type="AlphaFoldDB" id="A0A5Q0GSG4"/>
<evidence type="ECO:0000313" key="7">
    <source>
        <dbReference type="EMBL" id="QFZ16450.1"/>
    </source>
</evidence>
<dbReference type="KEGG" id="ssyi:EKG83_02315"/>
<name>A0A5Q0GSG4_SACSY</name>
<sequence length="263" mass="26886">MRSARIHRFGGPSVIVVDEVPDPAPGPGQVLVEVAATSFNPTEVAVRTGRFPVPLPHTLGWDVAGTVDGEPVVGWIGGAAAERAAADPARLVPAPRSVPLAHAAAIPLAGLTAWQLVFDHARVRAGERVLVNGAGGGIGGFAVQLAKAAGARVTATASPRSAAVVRRLGADEVVGYGPVGAFDVVLNLVADARVAHLGGRVVSATASDVPGAHVVTRFDAAQLREVVAAVEVDVSGEHRLEDLPELHRRAEAGLLRGKAVVKP</sequence>
<dbReference type="RefSeq" id="WP_033432226.1">
    <property type="nucleotide sequence ID" value="NZ_CP034550.1"/>
</dbReference>
<dbReference type="OrthoDB" id="9801186at2"/>
<dbReference type="PROSITE" id="PS01162">
    <property type="entry name" value="QOR_ZETA_CRYSTAL"/>
    <property type="match status" value="1"/>
</dbReference>
<dbReference type="InterPro" id="IPR036291">
    <property type="entry name" value="NAD(P)-bd_dom_sf"/>
</dbReference>
<comment type="subunit">
    <text evidence="2">Homotetramer.</text>
</comment>